<evidence type="ECO:0000256" key="1">
    <source>
        <dbReference type="ARBA" id="ARBA00000085"/>
    </source>
</evidence>
<evidence type="ECO:0000256" key="2">
    <source>
        <dbReference type="ARBA" id="ARBA00004370"/>
    </source>
</evidence>
<keyword evidence="4" id="KW-0597">Phosphoprotein</keyword>
<dbReference type="EMBL" id="JAVUPU010000007">
    <property type="protein sequence ID" value="MDT9600144.1"/>
    <property type="molecule type" value="Genomic_DNA"/>
</dbReference>
<dbReference type="Proteomes" id="UP001259572">
    <property type="component" value="Unassembled WGS sequence"/>
</dbReference>
<keyword evidence="5" id="KW-0808">Transferase</keyword>
<dbReference type="EC" id="2.7.13.3" evidence="3"/>
<dbReference type="Gene3D" id="6.10.340.10">
    <property type="match status" value="1"/>
</dbReference>
<dbReference type="InterPro" id="IPR003660">
    <property type="entry name" value="HAMP_dom"/>
</dbReference>
<comment type="catalytic activity">
    <reaction evidence="1">
        <text>ATP + protein L-histidine = ADP + protein N-phospho-L-histidine.</text>
        <dbReference type="EC" id="2.7.13.3"/>
    </reaction>
</comment>
<accession>A0ABU3Q9S3</accession>
<organism evidence="13 14">
    <name type="scientific">Sphingosinicella rhizophila</name>
    <dbReference type="NCBI Taxonomy" id="3050082"/>
    <lineage>
        <taxon>Bacteria</taxon>
        <taxon>Pseudomonadati</taxon>
        <taxon>Pseudomonadota</taxon>
        <taxon>Alphaproteobacteria</taxon>
        <taxon>Sphingomonadales</taxon>
        <taxon>Sphingosinicellaceae</taxon>
        <taxon>Sphingosinicella</taxon>
    </lineage>
</organism>
<evidence type="ECO:0000313" key="13">
    <source>
        <dbReference type="EMBL" id="MDT9600144.1"/>
    </source>
</evidence>
<dbReference type="InterPro" id="IPR003594">
    <property type="entry name" value="HATPase_dom"/>
</dbReference>
<evidence type="ECO:0000256" key="6">
    <source>
        <dbReference type="ARBA" id="ARBA00022692"/>
    </source>
</evidence>
<dbReference type="InterPro" id="IPR050428">
    <property type="entry name" value="TCS_sensor_his_kinase"/>
</dbReference>
<feature type="domain" description="Histidine kinase" evidence="11">
    <location>
        <begin position="247"/>
        <end position="458"/>
    </location>
</feature>
<evidence type="ECO:0000256" key="7">
    <source>
        <dbReference type="ARBA" id="ARBA00022777"/>
    </source>
</evidence>
<dbReference type="SMART" id="SM00304">
    <property type="entry name" value="HAMP"/>
    <property type="match status" value="1"/>
</dbReference>
<comment type="caution">
    <text evidence="13">The sequence shown here is derived from an EMBL/GenBank/DDBJ whole genome shotgun (WGS) entry which is preliminary data.</text>
</comment>
<protein>
    <recommendedName>
        <fullName evidence="3">histidine kinase</fullName>
        <ecNumber evidence="3">2.7.13.3</ecNumber>
    </recommendedName>
</protein>
<evidence type="ECO:0000259" key="11">
    <source>
        <dbReference type="PROSITE" id="PS50109"/>
    </source>
</evidence>
<dbReference type="InterPro" id="IPR036097">
    <property type="entry name" value="HisK_dim/P_sf"/>
</dbReference>
<reference evidence="13 14" key="1">
    <citation type="submission" date="2023-05" db="EMBL/GenBank/DDBJ databases">
        <authorList>
            <person name="Guo Y."/>
        </authorList>
    </citation>
    <scope>NUCLEOTIDE SEQUENCE [LARGE SCALE GENOMIC DNA]</scope>
    <source>
        <strain evidence="13 14">GR2756</strain>
    </source>
</reference>
<evidence type="ECO:0000313" key="14">
    <source>
        <dbReference type="Proteomes" id="UP001259572"/>
    </source>
</evidence>
<evidence type="ECO:0000256" key="5">
    <source>
        <dbReference type="ARBA" id="ARBA00022679"/>
    </source>
</evidence>
<dbReference type="InterPro" id="IPR005467">
    <property type="entry name" value="His_kinase_dom"/>
</dbReference>
<evidence type="ECO:0000256" key="8">
    <source>
        <dbReference type="ARBA" id="ARBA00022989"/>
    </source>
</evidence>
<keyword evidence="9" id="KW-0902">Two-component regulatory system</keyword>
<dbReference type="PROSITE" id="PS50109">
    <property type="entry name" value="HIS_KIN"/>
    <property type="match status" value="1"/>
</dbReference>
<dbReference type="SUPFAM" id="SSF55874">
    <property type="entry name" value="ATPase domain of HSP90 chaperone/DNA topoisomerase II/histidine kinase"/>
    <property type="match status" value="1"/>
</dbReference>
<dbReference type="InterPro" id="IPR003661">
    <property type="entry name" value="HisK_dim/P_dom"/>
</dbReference>
<dbReference type="CDD" id="cd00082">
    <property type="entry name" value="HisKA"/>
    <property type="match status" value="1"/>
</dbReference>
<keyword evidence="8 10" id="KW-1133">Transmembrane helix</keyword>
<proteinExistence type="predicted"/>
<dbReference type="CDD" id="cd00075">
    <property type="entry name" value="HATPase"/>
    <property type="match status" value="1"/>
</dbReference>
<evidence type="ECO:0000256" key="9">
    <source>
        <dbReference type="ARBA" id="ARBA00023012"/>
    </source>
</evidence>
<dbReference type="PANTHER" id="PTHR45436:SF8">
    <property type="entry name" value="HISTIDINE KINASE"/>
    <property type="match status" value="1"/>
</dbReference>
<keyword evidence="14" id="KW-1185">Reference proteome</keyword>
<comment type="subcellular location">
    <subcellularLocation>
        <location evidence="2">Membrane</location>
    </subcellularLocation>
</comment>
<dbReference type="SUPFAM" id="SSF47384">
    <property type="entry name" value="Homodimeric domain of signal transducing histidine kinase"/>
    <property type="match status" value="1"/>
</dbReference>
<name>A0ABU3Q9S3_9SPHN</name>
<dbReference type="PANTHER" id="PTHR45436">
    <property type="entry name" value="SENSOR HISTIDINE KINASE YKOH"/>
    <property type="match status" value="1"/>
</dbReference>
<dbReference type="Gene3D" id="1.10.287.130">
    <property type="match status" value="1"/>
</dbReference>
<dbReference type="Pfam" id="PF02518">
    <property type="entry name" value="HATPase_c"/>
    <property type="match status" value="1"/>
</dbReference>
<gene>
    <name evidence="13" type="ORF">RQX22_14380</name>
</gene>
<feature type="domain" description="HAMP" evidence="12">
    <location>
        <begin position="186"/>
        <end position="239"/>
    </location>
</feature>
<keyword evidence="10" id="KW-0472">Membrane</keyword>
<keyword evidence="7 13" id="KW-0418">Kinase</keyword>
<evidence type="ECO:0000256" key="4">
    <source>
        <dbReference type="ARBA" id="ARBA00022553"/>
    </source>
</evidence>
<dbReference type="GO" id="GO:0016301">
    <property type="term" value="F:kinase activity"/>
    <property type="evidence" value="ECO:0007669"/>
    <property type="project" value="UniProtKB-KW"/>
</dbReference>
<dbReference type="Gene3D" id="3.30.565.10">
    <property type="entry name" value="Histidine kinase-like ATPase, C-terminal domain"/>
    <property type="match status" value="1"/>
</dbReference>
<evidence type="ECO:0000259" key="12">
    <source>
        <dbReference type="PROSITE" id="PS50885"/>
    </source>
</evidence>
<dbReference type="SMART" id="SM00388">
    <property type="entry name" value="HisKA"/>
    <property type="match status" value="1"/>
</dbReference>
<sequence length="460" mass="50094">MRFSPPALFRSAALSGALWITLIALVTTSLALTVQYVQTARLLEARTRALVNDEAASLVSRYRAAGLSGIAQAIRREVEVPRINEFLYLLATPGGRPLVGNLAEWPSAVDHPGYHRFETEVFSASAPVRESAIEARAVLLPDGFRLLVGNLSDESIVLQDRYFSALIWSLLATGLLGLALGFWYSRRGLAFLRAASDAGERFLRGKLDERLPAPDRGDEYDRLAATINRTFEEIERLIGSLRAATDGLAHDLKTPITRIRARLELAEMQQADAEELHAVIAECRDDLDAILRLILDVLELAHAEAIADIPRELVQLDHLLQEAVELYQPLAEDRGVGIEVTLVPVALAGSRSLLARMAANLLDNAIKHSPKGETVRVDLTVQDGAATLTIADRGPGIAETQRERALQRFTQLDASRSQPGSGLGLSIVAAAARVHNAQVVLTDNEPGLNVRVLFPETETA</sequence>
<keyword evidence="6 10" id="KW-0812">Transmembrane</keyword>
<evidence type="ECO:0000256" key="3">
    <source>
        <dbReference type="ARBA" id="ARBA00012438"/>
    </source>
</evidence>
<dbReference type="Pfam" id="PF00512">
    <property type="entry name" value="HisKA"/>
    <property type="match status" value="1"/>
</dbReference>
<evidence type="ECO:0000256" key="10">
    <source>
        <dbReference type="SAM" id="Phobius"/>
    </source>
</evidence>
<dbReference type="PROSITE" id="PS50885">
    <property type="entry name" value="HAMP"/>
    <property type="match status" value="1"/>
</dbReference>
<dbReference type="SMART" id="SM00387">
    <property type="entry name" value="HATPase_c"/>
    <property type="match status" value="1"/>
</dbReference>
<dbReference type="InterPro" id="IPR036890">
    <property type="entry name" value="HATPase_C_sf"/>
</dbReference>
<feature type="transmembrane region" description="Helical" evidence="10">
    <location>
        <begin position="162"/>
        <end position="184"/>
    </location>
</feature>